<keyword evidence="2" id="KW-0472">Membrane</keyword>
<dbReference type="InterPro" id="IPR004043">
    <property type="entry name" value="LCCL"/>
</dbReference>
<evidence type="ECO:0000256" key="1">
    <source>
        <dbReference type="SAM" id="MobiDB-lite"/>
    </source>
</evidence>
<feature type="compositionally biased region" description="Acidic residues" evidence="1">
    <location>
        <begin position="184"/>
        <end position="204"/>
    </location>
</feature>
<feature type="domain" description="LCCL" evidence="3">
    <location>
        <begin position="938"/>
        <end position="1060"/>
    </location>
</feature>
<dbReference type="STRING" id="215250.A0A316YTE2"/>
<protein>
    <recommendedName>
        <fullName evidence="3">LCCL domain-containing protein</fullName>
    </recommendedName>
</protein>
<dbReference type="OrthoDB" id="441660at2759"/>
<evidence type="ECO:0000313" key="5">
    <source>
        <dbReference type="Proteomes" id="UP000245768"/>
    </source>
</evidence>
<proteinExistence type="predicted"/>
<feature type="transmembrane region" description="Helical" evidence="2">
    <location>
        <begin position="1143"/>
        <end position="1162"/>
    </location>
</feature>
<dbReference type="Proteomes" id="UP000245768">
    <property type="component" value="Unassembled WGS sequence"/>
</dbReference>
<organism evidence="4 5">
    <name type="scientific">Acaromyces ingoldii</name>
    <dbReference type="NCBI Taxonomy" id="215250"/>
    <lineage>
        <taxon>Eukaryota</taxon>
        <taxon>Fungi</taxon>
        <taxon>Dikarya</taxon>
        <taxon>Basidiomycota</taxon>
        <taxon>Ustilaginomycotina</taxon>
        <taxon>Exobasidiomycetes</taxon>
        <taxon>Exobasidiales</taxon>
        <taxon>Cryptobasidiaceae</taxon>
        <taxon>Acaromyces</taxon>
    </lineage>
</organism>
<feature type="region of interest" description="Disordered" evidence="1">
    <location>
        <begin position="184"/>
        <end position="214"/>
    </location>
</feature>
<keyword evidence="5" id="KW-1185">Reference proteome</keyword>
<reference evidence="4 5" key="1">
    <citation type="journal article" date="2018" name="Mol. Biol. Evol.">
        <title>Broad Genomic Sampling Reveals a Smut Pathogenic Ancestry of the Fungal Clade Ustilaginomycotina.</title>
        <authorList>
            <person name="Kijpornyongpan T."/>
            <person name="Mondo S.J."/>
            <person name="Barry K."/>
            <person name="Sandor L."/>
            <person name="Lee J."/>
            <person name="Lipzen A."/>
            <person name="Pangilinan J."/>
            <person name="LaButti K."/>
            <person name="Hainaut M."/>
            <person name="Henrissat B."/>
            <person name="Grigoriev I.V."/>
            <person name="Spatafora J.W."/>
            <person name="Aime M.C."/>
        </authorList>
    </citation>
    <scope>NUCLEOTIDE SEQUENCE [LARGE SCALE GENOMIC DNA]</scope>
    <source>
        <strain evidence="4 5">MCA 4198</strain>
    </source>
</reference>
<feature type="transmembrane region" description="Helical" evidence="2">
    <location>
        <begin position="1090"/>
        <end position="1123"/>
    </location>
</feature>
<feature type="transmembrane region" description="Helical" evidence="2">
    <location>
        <begin position="897"/>
        <end position="918"/>
    </location>
</feature>
<dbReference type="InterPro" id="IPR051957">
    <property type="entry name" value="CRISP-LCCL_domain"/>
</dbReference>
<feature type="transmembrane region" description="Helical" evidence="2">
    <location>
        <begin position="1267"/>
        <end position="1296"/>
    </location>
</feature>
<dbReference type="SUPFAM" id="SSF69848">
    <property type="entry name" value="LCCL domain"/>
    <property type="match status" value="1"/>
</dbReference>
<dbReference type="GeneID" id="37041488"/>
<feature type="compositionally biased region" description="Polar residues" evidence="1">
    <location>
        <begin position="855"/>
        <end position="870"/>
    </location>
</feature>
<dbReference type="InParanoid" id="A0A316YTE2"/>
<gene>
    <name evidence="4" type="ORF">FA10DRAFT_250704</name>
</gene>
<dbReference type="RefSeq" id="XP_025379590.1">
    <property type="nucleotide sequence ID" value="XM_025519572.1"/>
</dbReference>
<evidence type="ECO:0000256" key="2">
    <source>
        <dbReference type="SAM" id="Phobius"/>
    </source>
</evidence>
<feature type="transmembrane region" description="Helical" evidence="2">
    <location>
        <begin position="1174"/>
        <end position="1193"/>
    </location>
</feature>
<dbReference type="PANTHER" id="PTHR31331">
    <property type="entry name" value="LCCL DOMAIN PROTEIN (AFU_ORTHOLOGUE AFUA_5G08630)"/>
    <property type="match status" value="1"/>
</dbReference>
<feature type="transmembrane region" description="Helical" evidence="2">
    <location>
        <begin position="1240"/>
        <end position="1261"/>
    </location>
</feature>
<dbReference type="PANTHER" id="PTHR31331:SF1">
    <property type="entry name" value="CYSTEINE RICH SECRETORY PROTEIN LCCL DOMAIN CONTAINING 2"/>
    <property type="match status" value="1"/>
</dbReference>
<name>A0A316YTE2_9BASI</name>
<dbReference type="EMBL" id="KZ819635">
    <property type="protein sequence ID" value="PWN92392.1"/>
    <property type="molecule type" value="Genomic_DNA"/>
</dbReference>
<dbReference type="Pfam" id="PF03815">
    <property type="entry name" value="LCCL"/>
    <property type="match status" value="1"/>
</dbReference>
<feature type="transmembrane region" description="Helical" evidence="2">
    <location>
        <begin position="1208"/>
        <end position="1228"/>
    </location>
</feature>
<evidence type="ECO:0000313" key="4">
    <source>
        <dbReference type="EMBL" id="PWN92392.1"/>
    </source>
</evidence>
<dbReference type="InterPro" id="IPR036609">
    <property type="entry name" value="LCCL_sf"/>
</dbReference>
<keyword evidence="2" id="KW-0812">Transmembrane</keyword>
<keyword evidence="2" id="KW-1133">Transmembrane helix</keyword>
<feature type="region of interest" description="Disordered" evidence="1">
    <location>
        <begin position="853"/>
        <end position="880"/>
    </location>
</feature>
<accession>A0A316YTE2</accession>
<feature type="compositionally biased region" description="Basic and acidic residues" evidence="1">
    <location>
        <begin position="205"/>
        <end position="214"/>
    </location>
</feature>
<evidence type="ECO:0000259" key="3">
    <source>
        <dbReference type="PROSITE" id="PS50820"/>
    </source>
</evidence>
<dbReference type="PROSITE" id="PS50820">
    <property type="entry name" value="LCCL"/>
    <property type="match status" value="1"/>
</dbReference>
<dbReference type="Gene3D" id="2.170.130.20">
    <property type="entry name" value="LCCL-like domain"/>
    <property type="match status" value="1"/>
</dbReference>
<sequence length="1473" mass="161727">MTPPTLEALRLSMLSTLDSINRFQLDHAQWHALAYAKPIIGLAWQDHLDSSQLGQNYGGGSGTFVEGRTGFDHSIKGLKAVRNQVQQELSYIERHITKVGDASQQFGSSNAFYLATSWQQVLFSYLSQSPVVQIDSAFPTGGPGGEAAKVDIVCLGGNRWVRVLTIKPFSLLAEFRYAESYVTVDEDDEEEEEAGSGADEEAREEELAGERKRTSYREMQAALEKGQVDSVAADCSVMRIIKELLTAAERATAAPAAAGPSRNTPILEIVLTRLDLSSVDASMDEKFHDEAEAKRYETRLAAMRTYMADKGIVISGPSDRRLRPCELLPSSLASGEIKLEEQSDEQAILKRMSLPSLPLAPRMPSMVATTVLNLDLSCLVALVSTISHMRLPSRIEDCEKYFWPDAPGAGADEEEALTSKKQPRARTLTEQLQREMSGDGLFDSLTAFTTTDRPLELRCTAEARDKLGEIINLVGGPAEQLRARSLFGDHGEDPQSFWTGSRWADESFQSVREKIKLPVKVLDTHETLTTEALAQSRTWADEFEQKAKRIVVKTLEDISTKAGGGAVDACSGEALRQTSHTLRSLLVGLEMNITTLTTNMFSVKWLVKEVMRVYPCEESDGHELDGGQELETMGRRMLGQVRASLWVLYPRSLSERMVAPPEGRRDMNMLQVRVAGTDGADSQAEKQAVAEDIELTPATPATLLGDYVDGGTQKAEGGSYITSPRTPGEQAPLQEANEAESKAKRQIFPVRLGSLVNNLNHLPSSLSSSQSQIARQPGASPASRAGLPWRMLKSLIRGPKKRARLTIQHYKWWPLGPVEAFWLKSTDRVAWKDPEERTRGEGMPLTYVVDDLESPRTSVPGSTMNAQPTGSDKEEQENDEEVDSWWRGVKADVRLNWLHWLLLCAVYIGWILGFSFLVQQLWYQAEVLDTDGITPRSAPQFFGCTTTYWLQNSNCGLEGENCQPFSSNDSIQFRCPANCQTTTLGGLRAVGDQLPSYVPLVVGGTNVTDGGPKLYRGDSFVCAAAIHAGVLEAGKGGCGSLWLAGASADLGSTYQHGINSTSYASSFPVNFFFDDGFQSRDCTDQRSKGYILNVILLAFVGFVLRPKPIVYFYTLVCLGFWHINFISEPRTYPMTISGPFGDFLPTLFVAYAVWRLTFRFIWPAFRKLPLEREVFTQGLFWIGTLLGIVFQNVPLSRLVASDIANEPGALTSIIVIVVVAIVLAINQVRVIRKVGALPKYLTLLVVGGIIVGLLAAVPSTGLRLHHYIIALVILPFCAFETRLSLIYAAFCLGMFLNGVGRWGFDGLIQDTSDIIGSGQTGSALPAFLGSSNFTGLLPFSSNASSAATNGLIQWHPVNDSDAGSYDSFQLLVDDVLMYQGPATQFNLSRLVDFYQPTSTQAQGDSTSTTTSSMNFTYYPAPNAQLILNDTLATQPHYIRLAYMDSQSGSVGDFTRAATAYFNGTFKQPQYGAT</sequence>